<proteinExistence type="predicted"/>
<dbReference type="PROSITE" id="PS51704">
    <property type="entry name" value="GP_PDE"/>
    <property type="match status" value="1"/>
</dbReference>
<dbReference type="Proteomes" id="UP001321741">
    <property type="component" value="Chromosome"/>
</dbReference>
<evidence type="ECO:0000313" key="3">
    <source>
        <dbReference type="Proteomes" id="UP001321741"/>
    </source>
</evidence>
<evidence type="ECO:0000313" key="2">
    <source>
        <dbReference type="EMBL" id="BDR60097.1"/>
    </source>
</evidence>
<dbReference type="Pfam" id="PF03009">
    <property type="entry name" value="GDPD"/>
    <property type="match status" value="1"/>
</dbReference>
<dbReference type="Gene3D" id="3.20.20.190">
    <property type="entry name" value="Phosphatidylinositol (PI) phosphodiesterase"/>
    <property type="match status" value="1"/>
</dbReference>
<dbReference type="SUPFAM" id="SSF51695">
    <property type="entry name" value="PLC-like phosphodiesterases"/>
    <property type="match status" value="1"/>
</dbReference>
<dbReference type="EMBL" id="AP026803">
    <property type="protein sequence ID" value="BDR60097.1"/>
    <property type="molecule type" value="Genomic_DNA"/>
</dbReference>
<dbReference type="PANTHER" id="PTHR46211:SF14">
    <property type="entry name" value="GLYCEROPHOSPHODIESTER PHOSPHODIESTERASE"/>
    <property type="match status" value="1"/>
</dbReference>
<accession>A0ABM8BFT0</accession>
<evidence type="ECO:0000259" key="1">
    <source>
        <dbReference type="PROSITE" id="PS51704"/>
    </source>
</evidence>
<gene>
    <name evidence="2" type="ORF">KIM322_03580</name>
</gene>
<keyword evidence="3" id="KW-1185">Reference proteome</keyword>
<dbReference type="RefSeq" id="WP_317637814.1">
    <property type="nucleotide sequence ID" value="NZ_AP026803.1"/>
</dbReference>
<organism evidence="2 3">
    <name type="scientific">Lactobacillus xylocopicola</name>
    <dbReference type="NCBI Taxonomy" id="2976676"/>
    <lineage>
        <taxon>Bacteria</taxon>
        <taxon>Bacillati</taxon>
        <taxon>Bacillota</taxon>
        <taxon>Bacilli</taxon>
        <taxon>Lactobacillales</taxon>
        <taxon>Lactobacillaceae</taxon>
        <taxon>Lactobacillus</taxon>
    </lineage>
</organism>
<reference evidence="2 3" key="1">
    <citation type="journal article" date="2023" name="Microbiol. Spectr.">
        <title>Symbiosis of Carpenter Bees with Uncharacterized Lactic Acid Bacteria Showing NAD Auxotrophy.</title>
        <authorList>
            <person name="Kawasaki S."/>
            <person name="Ozawa K."/>
            <person name="Mori T."/>
            <person name="Yamamoto A."/>
            <person name="Ito M."/>
            <person name="Ohkuma M."/>
            <person name="Sakamoto M."/>
            <person name="Matsutani M."/>
        </authorList>
    </citation>
    <scope>NUCLEOTIDE SEQUENCE [LARGE SCALE GENOMIC DNA]</scope>
    <source>
        <strain evidence="2 3">Kim32-2</strain>
    </source>
</reference>
<dbReference type="InterPro" id="IPR030395">
    <property type="entry name" value="GP_PDE_dom"/>
</dbReference>
<sequence length="461" mass="53264">MKRQSQILTALFFSIIFLTGSGFTVVGHRGDPSKYPEETIQSDDSAFKSGADYVELDLHLSSDGVLVVSHDDDLFRVTHTHAIVSQNSWQTLSQLTYDNGEHVMTLDQLFKHYQNNPRAKFILETKIDHALDPSYELEDQIAATIAKYHMEKRVRIHSFSAASLFYFRRIMPDAYLILIVGSLKRINFSNLPQVNAVNVSSDLILNHSWLIHWLHLLGKEVFVWTEMDESPSLWNWLINKNIDGVVTNFPSTGFKYKLAKEGTEKYDIHRSGIYFGKRRTATTMNPYVRVKQKRFVNPGQKLDVMYGVRAHNQLYYQIANQTFISAEFVNLDLKPQDIAPYRDKQIIAKPQKSVAIYRYPENQFKTSKKLPANTLFKIQNFNGSPQSMWLYTSLGWVKASDILFYGFFDQASWQTYRLLPRMERYTNVALTPYQPLQAAQVRSWAKLFKVTTAITSKKAVH</sequence>
<dbReference type="InterPro" id="IPR017946">
    <property type="entry name" value="PLC-like_Pdiesterase_TIM-brl"/>
</dbReference>
<dbReference type="PANTHER" id="PTHR46211">
    <property type="entry name" value="GLYCEROPHOSPHORYL DIESTER PHOSPHODIESTERASE"/>
    <property type="match status" value="1"/>
</dbReference>
<feature type="domain" description="GP-PDE" evidence="1">
    <location>
        <begin position="23"/>
        <end position="257"/>
    </location>
</feature>
<name>A0ABM8BFT0_9LACO</name>
<protein>
    <submittedName>
        <fullName evidence="2">Glycerophosphoryl diester phosphodiesterase</fullName>
    </submittedName>
</protein>
<dbReference type="CDD" id="cd08556">
    <property type="entry name" value="GDPD"/>
    <property type="match status" value="1"/>
</dbReference>